<comment type="caution">
    <text evidence="1">The sequence shown here is derived from an EMBL/GenBank/DDBJ whole genome shotgun (WGS) entry which is preliminary data.</text>
</comment>
<dbReference type="Proteomes" id="UP000790580">
    <property type="component" value="Unassembled WGS sequence"/>
</dbReference>
<name>A0ABS6JYK8_9BACI</name>
<gene>
    <name evidence="1" type="ORF">KS407_19900</name>
</gene>
<reference evidence="1 2" key="1">
    <citation type="submission" date="2021-06" db="EMBL/GenBank/DDBJ databases">
        <title>Bacillus sp. RD4P76, an endophyte from a halophyte.</title>
        <authorList>
            <person name="Sun J.-Q."/>
        </authorList>
    </citation>
    <scope>NUCLEOTIDE SEQUENCE [LARGE SCALE GENOMIC DNA]</scope>
    <source>
        <strain evidence="1 2">JCM 17098</strain>
    </source>
</reference>
<sequence length="284" mass="32293">MIIVERKLPIVISVPHGGLMVPQPLRKKCLVTNHDILMDSDTWSQHLYHYKDDVEKYIFTNIARIVVDMNRDKQDTPPGNPDGVVKMLTVSGKQVWNSTNGRLTQSETNQLFLKYYDRYHYKLGAAAIDPKVVLGIDCHTMLDVGPATKSAHWEKRPMFCISNGGSRTGHFLGGLQVTAPAELLQKLKILIESTFSHISTDGLPLVEINNPFKGGYITRFHGTRGRIPWIQIEINRKMYLPASNLTSIHPTEVDLLRMRDIKNRLYHVFSSLVDDYPTTRKTAQ</sequence>
<protein>
    <submittedName>
        <fullName evidence="1">N-formylglutamate amidohydrolase</fullName>
    </submittedName>
</protein>
<organism evidence="1 2">
    <name type="scientific">Evansella alkalicola</name>
    <dbReference type="NCBI Taxonomy" id="745819"/>
    <lineage>
        <taxon>Bacteria</taxon>
        <taxon>Bacillati</taxon>
        <taxon>Bacillota</taxon>
        <taxon>Bacilli</taxon>
        <taxon>Bacillales</taxon>
        <taxon>Bacillaceae</taxon>
        <taxon>Evansella</taxon>
    </lineage>
</organism>
<proteinExistence type="predicted"/>
<dbReference type="InterPro" id="IPR007709">
    <property type="entry name" value="N-FG_amidohydro"/>
</dbReference>
<dbReference type="Pfam" id="PF05013">
    <property type="entry name" value="FGase"/>
    <property type="match status" value="1"/>
</dbReference>
<evidence type="ECO:0000313" key="2">
    <source>
        <dbReference type="Proteomes" id="UP000790580"/>
    </source>
</evidence>
<dbReference type="Gene3D" id="3.40.630.40">
    <property type="entry name" value="Zn-dependent exopeptidases"/>
    <property type="match status" value="1"/>
</dbReference>
<accession>A0ABS6JYK8</accession>
<keyword evidence="2" id="KW-1185">Reference proteome</keyword>
<dbReference type="RefSeq" id="WP_088073291.1">
    <property type="nucleotide sequence ID" value="NZ_JAHQCR010000084.1"/>
</dbReference>
<dbReference type="SUPFAM" id="SSF53187">
    <property type="entry name" value="Zn-dependent exopeptidases"/>
    <property type="match status" value="1"/>
</dbReference>
<dbReference type="EMBL" id="JAHQCR010000084">
    <property type="protein sequence ID" value="MBU9723686.1"/>
    <property type="molecule type" value="Genomic_DNA"/>
</dbReference>
<evidence type="ECO:0000313" key="1">
    <source>
        <dbReference type="EMBL" id="MBU9723686.1"/>
    </source>
</evidence>